<gene>
    <name evidence="2" type="ORF">B0I28_10952</name>
</gene>
<dbReference type="InterPro" id="IPR010982">
    <property type="entry name" value="Lambda_DNA-bd_dom_sf"/>
</dbReference>
<dbReference type="CDD" id="cd00093">
    <property type="entry name" value="HTH_XRE"/>
    <property type="match status" value="1"/>
</dbReference>
<dbReference type="SUPFAM" id="SSF47413">
    <property type="entry name" value="lambda repressor-like DNA-binding domains"/>
    <property type="match status" value="1"/>
</dbReference>
<evidence type="ECO:0000313" key="2">
    <source>
        <dbReference type="EMBL" id="PRY56403.1"/>
    </source>
</evidence>
<dbReference type="AlphaFoldDB" id="A0A2T0UEQ7"/>
<reference evidence="2 3" key="1">
    <citation type="submission" date="2018-03" db="EMBL/GenBank/DDBJ databases">
        <title>Genomic Encyclopedia of Type Strains, Phase III (KMG-III): the genomes of soil and plant-associated and newly described type strains.</title>
        <authorList>
            <person name="Whitman W."/>
        </authorList>
    </citation>
    <scope>NUCLEOTIDE SEQUENCE [LARGE SCALE GENOMIC DNA]</scope>
    <source>
        <strain evidence="2 3">CGMCC 4.7067</strain>
    </source>
</reference>
<protein>
    <submittedName>
        <fullName evidence="2">Helix-turn-helix protein</fullName>
    </submittedName>
</protein>
<dbReference type="InterPro" id="IPR043917">
    <property type="entry name" value="DUF5753"/>
</dbReference>
<dbReference type="SMART" id="SM00530">
    <property type="entry name" value="HTH_XRE"/>
    <property type="match status" value="1"/>
</dbReference>
<evidence type="ECO:0000259" key="1">
    <source>
        <dbReference type="PROSITE" id="PS50943"/>
    </source>
</evidence>
<accession>A0A2T0UEQ7</accession>
<dbReference type="InterPro" id="IPR001387">
    <property type="entry name" value="Cro/C1-type_HTH"/>
</dbReference>
<dbReference type="Pfam" id="PF19054">
    <property type="entry name" value="DUF5753"/>
    <property type="match status" value="1"/>
</dbReference>
<dbReference type="Proteomes" id="UP000238176">
    <property type="component" value="Unassembled WGS sequence"/>
</dbReference>
<name>A0A2T0UEQ7_9ACTN</name>
<proteinExistence type="predicted"/>
<keyword evidence="3" id="KW-1185">Reference proteome</keyword>
<dbReference type="PROSITE" id="PS50943">
    <property type="entry name" value="HTH_CROC1"/>
    <property type="match status" value="1"/>
</dbReference>
<feature type="domain" description="HTH cro/C1-type" evidence="1">
    <location>
        <begin position="15"/>
        <end position="69"/>
    </location>
</feature>
<comment type="caution">
    <text evidence="2">The sequence shown here is derived from an EMBL/GenBank/DDBJ whole genome shotgun (WGS) entry which is preliminary data.</text>
</comment>
<evidence type="ECO:0000313" key="3">
    <source>
        <dbReference type="Proteomes" id="UP000238176"/>
    </source>
</evidence>
<sequence length="277" mass="32282">MTRPTVSRRRMGIRLQRRRQEIGLSEREVAELLGYTYKSIQRIEKGTQGTKQTTIEKFIEHYKIPGDEASYLLGLRVRGAERGWWEDYIDKGTKEGTRPDFPMFLEYEQIATLIRCYEAELVPGLLQTIEYLRWLQRVQLPIPHEVAEKVGLLRERRQALFANRTDMPQMQFLLGESVIRTLMQLPAEVRDGQLARLTDTARMAGVEIRVVMQLHPLAAGNCVILNDPEDFPPIVYTDHLDGCRYLEDADVTSRYEFAFSRTWEMSVSIEEYLNEHV</sequence>
<dbReference type="Gene3D" id="1.10.260.40">
    <property type="entry name" value="lambda repressor-like DNA-binding domains"/>
    <property type="match status" value="1"/>
</dbReference>
<dbReference type="Pfam" id="PF13560">
    <property type="entry name" value="HTH_31"/>
    <property type="match status" value="1"/>
</dbReference>
<dbReference type="GO" id="GO:0003677">
    <property type="term" value="F:DNA binding"/>
    <property type="evidence" value="ECO:0007669"/>
    <property type="project" value="InterPro"/>
</dbReference>
<organism evidence="2 3">
    <name type="scientific">Glycomyces artemisiae</name>
    <dbReference type="NCBI Taxonomy" id="1076443"/>
    <lineage>
        <taxon>Bacteria</taxon>
        <taxon>Bacillati</taxon>
        <taxon>Actinomycetota</taxon>
        <taxon>Actinomycetes</taxon>
        <taxon>Glycomycetales</taxon>
        <taxon>Glycomycetaceae</taxon>
        <taxon>Glycomyces</taxon>
    </lineage>
</organism>
<dbReference type="EMBL" id="PVTJ01000009">
    <property type="protein sequence ID" value="PRY56403.1"/>
    <property type="molecule type" value="Genomic_DNA"/>
</dbReference>